<reference evidence="4" key="2">
    <citation type="submission" date="2016-01" db="EMBL/GenBank/DDBJ databases">
        <title>Six Aerococcus type strain genome sequencing and assembly using PacBio and Illumina Hiseq.</title>
        <authorList>
            <person name="Carkaci D."/>
            <person name="Dargis R."/>
            <person name="Nielsen X.C."/>
            <person name="Skovgaard O."/>
            <person name="Fuursted K."/>
            <person name="Christensen J.J."/>
        </authorList>
    </citation>
    <scope>NUCLEOTIDE SEQUENCE [LARGE SCALE GENOMIC DNA]</scope>
    <source>
        <strain evidence="4">CCUG43001</strain>
    </source>
</reference>
<feature type="transmembrane region" description="Helical" evidence="1">
    <location>
        <begin position="160"/>
        <end position="179"/>
    </location>
</feature>
<keyword evidence="1" id="KW-0472">Membrane</keyword>
<feature type="transmembrane region" description="Helical" evidence="1">
    <location>
        <begin position="52"/>
        <end position="70"/>
    </location>
</feature>
<evidence type="ECO:0000313" key="3">
    <source>
        <dbReference type="EMBL" id="PKZ23455.1"/>
    </source>
</evidence>
<feature type="transmembrane region" description="Helical" evidence="1">
    <location>
        <begin position="191"/>
        <end position="213"/>
    </location>
</feature>
<dbReference type="Pfam" id="PF06149">
    <property type="entry name" value="DUF969"/>
    <property type="match status" value="1"/>
</dbReference>
<accession>A0A0X8FCD6</accession>
<dbReference type="KEGG" id="asan:AWM72_07190"/>
<dbReference type="Proteomes" id="UP000069912">
    <property type="component" value="Chromosome"/>
</dbReference>
<organism evidence="2 4">
    <name type="scientific">Aerococcus sanguinicola</name>
    <dbReference type="NCBI Taxonomy" id="119206"/>
    <lineage>
        <taxon>Bacteria</taxon>
        <taxon>Bacillati</taxon>
        <taxon>Bacillota</taxon>
        <taxon>Bacilli</taxon>
        <taxon>Lactobacillales</taxon>
        <taxon>Aerococcaceae</taxon>
        <taxon>Aerococcus</taxon>
    </lineage>
</organism>
<dbReference type="RefSeq" id="WP_067975481.1">
    <property type="nucleotide sequence ID" value="NZ_CAJHKM010000002.1"/>
</dbReference>
<dbReference type="GeneID" id="92903848"/>
<evidence type="ECO:0000313" key="5">
    <source>
        <dbReference type="Proteomes" id="UP000234239"/>
    </source>
</evidence>
<keyword evidence="1" id="KW-1133">Transmembrane helix</keyword>
<dbReference type="EMBL" id="CP014160">
    <property type="protein sequence ID" value="AMB94549.1"/>
    <property type="molecule type" value="Genomic_DNA"/>
</dbReference>
<sequence length="232" mass="24783">MSYLPLLGILIIVIGFALKLDTIAVVVIAAAVTALASGMSIAEFLTSLGDAFVANRLVTLFVLTLPIVGLSERYGLKEQAIRLVNRIQGLTAGKFLSLYLLIREVAGIISVRLGGHPAFVRPLVEPMAQSAAKARYQKTDAKSQELIKAQSAAMENIGNFFAQNGFVGAAGTLLIVGTMESLGYPVDAAQIALASLVVAFLAFVFGLLSNYIFDRRLDRLNTYSKSDRGGKD</sequence>
<evidence type="ECO:0000313" key="2">
    <source>
        <dbReference type="EMBL" id="AMB94549.1"/>
    </source>
</evidence>
<evidence type="ECO:0000313" key="4">
    <source>
        <dbReference type="Proteomes" id="UP000069912"/>
    </source>
</evidence>
<name>A0A0X8FCD6_9LACT</name>
<protein>
    <submittedName>
        <fullName evidence="3">DUF969 domain-containing protein</fullName>
    </submittedName>
</protein>
<dbReference type="AlphaFoldDB" id="A0A0X8FCD6"/>
<reference evidence="3 5" key="3">
    <citation type="submission" date="2017-12" db="EMBL/GenBank/DDBJ databases">
        <title>Phylogenetic diversity of female urinary microbiome.</title>
        <authorList>
            <person name="Thomas-White K."/>
            <person name="Wolfe A.J."/>
        </authorList>
    </citation>
    <scope>NUCLEOTIDE SEQUENCE [LARGE SCALE GENOMIC DNA]</scope>
    <source>
        <strain evidence="3 5">UMB0139</strain>
    </source>
</reference>
<dbReference type="OrthoDB" id="80065at2"/>
<reference evidence="2 4" key="1">
    <citation type="journal article" date="2016" name="Genome Announc.">
        <title>Complete Genome Sequences of Aerococcus christensenii CCUG 28831T, Aerococcus sanguinicola CCUG 43001T, Aerococcus urinae CCUG 36881T, Aerococcus urinaeequi CCUG 28094T, Aerococcus urinaehominis CCUG 42038 BT, and Aerococcus viridans CCUG 4311T.</title>
        <authorList>
            <person name="Carkaci D."/>
            <person name="Dargis R."/>
            <person name="Nielsen X.C."/>
            <person name="Skovgaard O."/>
            <person name="Fuursted K."/>
            <person name="Christensen J.J."/>
        </authorList>
    </citation>
    <scope>NUCLEOTIDE SEQUENCE [LARGE SCALE GENOMIC DNA]</scope>
    <source>
        <strain evidence="2 4">CCUG43001</strain>
    </source>
</reference>
<evidence type="ECO:0000256" key="1">
    <source>
        <dbReference type="SAM" id="Phobius"/>
    </source>
</evidence>
<keyword evidence="1" id="KW-0812">Transmembrane</keyword>
<gene>
    <name evidence="2" type="ORF">AWM72_07190</name>
    <name evidence="3" type="ORF">CYJ28_02565</name>
</gene>
<keyword evidence="4" id="KW-1185">Reference proteome</keyword>
<feature type="transmembrane region" description="Helical" evidence="1">
    <location>
        <begin position="7"/>
        <end position="32"/>
    </location>
</feature>
<dbReference type="Proteomes" id="UP000234239">
    <property type="component" value="Unassembled WGS sequence"/>
</dbReference>
<dbReference type="InterPro" id="IPR010374">
    <property type="entry name" value="DUF969"/>
</dbReference>
<proteinExistence type="predicted"/>
<dbReference type="EMBL" id="PKGY01000001">
    <property type="protein sequence ID" value="PKZ23455.1"/>
    <property type="molecule type" value="Genomic_DNA"/>
</dbReference>